<keyword evidence="1" id="KW-0732">Signal</keyword>
<organism evidence="2">
    <name type="scientific">Pontimicrobium sp. SW4</name>
    <dbReference type="NCBI Taxonomy" id="3153519"/>
    <lineage>
        <taxon>Bacteria</taxon>
        <taxon>Pseudomonadati</taxon>
        <taxon>Bacteroidota</taxon>
        <taxon>Flavobacteriia</taxon>
        <taxon>Flavobacteriales</taxon>
        <taxon>Flavobacteriaceae</taxon>
        <taxon>Pontimicrobium</taxon>
    </lineage>
</organism>
<evidence type="ECO:0000313" key="2">
    <source>
        <dbReference type="EMBL" id="XBG60695.1"/>
    </source>
</evidence>
<dbReference type="RefSeq" id="WP_347922925.1">
    <property type="nucleotide sequence ID" value="NZ_CP157199.1"/>
</dbReference>
<protein>
    <submittedName>
        <fullName evidence="2">Uncharacterized protein</fullName>
    </submittedName>
</protein>
<dbReference type="EMBL" id="CP157199">
    <property type="protein sequence ID" value="XBG60695.1"/>
    <property type="molecule type" value="Genomic_DNA"/>
</dbReference>
<evidence type="ECO:0000256" key="1">
    <source>
        <dbReference type="SAM" id="SignalP"/>
    </source>
</evidence>
<reference evidence="2" key="1">
    <citation type="submission" date="2024-05" db="EMBL/GenBank/DDBJ databases">
        <title>Pontimicrobium maritimus sp. nov., isolated form sea water.</title>
        <authorList>
            <person name="Muhammad N."/>
            <person name="Vuong T.Q."/>
            <person name="Han H.L."/>
            <person name="Kim S.-G."/>
        </authorList>
    </citation>
    <scope>NUCLEOTIDE SEQUENCE</scope>
    <source>
        <strain evidence="2">SW4</strain>
    </source>
</reference>
<sequence length="184" mass="20816">MKRLILILCLIVFSQANAQEKKSNNSDVPKDEKGISLTAPEGVYQYAFRIGEWDGISRSLISRYEWKTDSSSGSHRVYLADNGLTFIEEGIDDKGNITHKITYDYIEATDSWENNYSDNTGEKVKYSSKVVDGNMVETIVREDSTNNNTYTVLADNIYIYTARRTFGNGYTIVNHVSIATKKPN</sequence>
<name>A0AAU7BQQ7_9FLAO</name>
<gene>
    <name evidence="2" type="ORF">ABGB03_12585</name>
</gene>
<proteinExistence type="predicted"/>
<dbReference type="AlphaFoldDB" id="A0AAU7BQQ7"/>
<accession>A0AAU7BQQ7</accession>
<feature type="chain" id="PRO_5043728021" evidence="1">
    <location>
        <begin position="19"/>
        <end position="184"/>
    </location>
</feature>
<feature type="signal peptide" evidence="1">
    <location>
        <begin position="1"/>
        <end position="18"/>
    </location>
</feature>